<evidence type="ECO:0000313" key="1">
    <source>
        <dbReference type="EMBL" id="OGD64310.1"/>
    </source>
</evidence>
<dbReference type="Proteomes" id="UP000177481">
    <property type="component" value="Unassembled WGS sequence"/>
</dbReference>
<sequence length="201" mass="23070">MARPALKQILTGTMTVLRSVVSKPFDLGDKTSALESLSRKYVRLVLTRKKIEGYEEEAKKEMIALLGPLADHVVEISLIYRRKRISRVAWWMNRFKYNIDALWDRLKYGHEEAFYDNVKEGTAFRIVVPTTQRTRKLTIQRFEQFIRQGFPGADITAFAHSDLEVIVDEAGLTNYAAEHNISLSGTRKAVYNLSVSTDKLE</sequence>
<name>A0A1F5EAH2_9BACT</name>
<dbReference type="EMBL" id="MEZX01000003">
    <property type="protein sequence ID" value="OGD64310.1"/>
    <property type="molecule type" value="Genomic_DNA"/>
</dbReference>
<evidence type="ECO:0000313" key="2">
    <source>
        <dbReference type="Proteomes" id="UP000177481"/>
    </source>
</evidence>
<comment type="caution">
    <text evidence="1">The sequence shown here is derived from an EMBL/GenBank/DDBJ whole genome shotgun (WGS) entry which is preliminary data.</text>
</comment>
<reference evidence="1 2" key="1">
    <citation type="journal article" date="2016" name="Nat. Commun.">
        <title>Thousands of microbial genomes shed light on interconnected biogeochemical processes in an aquifer system.</title>
        <authorList>
            <person name="Anantharaman K."/>
            <person name="Brown C.T."/>
            <person name="Hug L.A."/>
            <person name="Sharon I."/>
            <person name="Castelle C.J."/>
            <person name="Probst A.J."/>
            <person name="Thomas B.C."/>
            <person name="Singh A."/>
            <person name="Wilkins M.J."/>
            <person name="Karaoz U."/>
            <person name="Brodie E.L."/>
            <person name="Williams K.H."/>
            <person name="Hubbard S.S."/>
            <person name="Banfield J.F."/>
        </authorList>
    </citation>
    <scope>NUCLEOTIDE SEQUENCE [LARGE SCALE GENOMIC DNA]</scope>
</reference>
<dbReference type="STRING" id="1797471.A3A71_04050"/>
<gene>
    <name evidence="1" type="ORF">A3A71_04050</name>
</gene>
<organism evidence="1 2">
    <name type="scientific">Candidatus Berkelbacteria bacterium RIFCSPLOWO2_01_FULL_50_28</name>
    <dbReference type="NCBI Taxonomy" id="1797471"/>
    <lineage>
        <taxon>Bacteria</taxon>
        <taxon>Candidatus Berkelbacteria</taxon>
    </lineage>
</organism>
<proteinExistence type="predicted"/>
<accession>A0A1F5EAH2</accession>
<dbReference type="AlphaFoldDB" id="A0A1F5EAH2"/>
<protein>
    <submittedName>
        <fullName evidence="1">Uncharacterized protein</fullName>
    </submittedName>
</protein>